<dbReference type="RefSeq" id="WP_115101835.1">
    <property type="nucleotide sequence ID" value="NZ_QHKS01000010.1"/>
</dbReference>
<dbReference type="Proteomes" id="UP000254875">
    <property type="component" value="Unassembled WGS sequence"/>
</dbReference>
<feature type="region of interest" description="Disordered" evidence="2">
    <location>
        <begin position="659"/>
        <end position="681"/>
    </location>
</feature>
<comment type="caution">
    <text evidence="5">The sequence shown here is derived from an EMBL/GenBank/DDBJ whole genome shotgun (WGS) entry which is preliminary data.</text>
</comment>
<dbReference type="EMBL" id="QHKS01000010">
    <property type="protein sequence ID" value="RDK01433.1"/>
    <property type="molecule type" value="Genomic_DNA"/>
</dbReference>
<keyword evidence="3" id="KW-0812">Transmembrane</keyword>
<dbReference type="OrthoDB" id="8525523at2"/>
<feature type="transmembrane region" description="Helical" evidence="3">
    <location>
        <begin position="1134"/>
        <end position="1154"/>
    </location>
</feature>
<sequence>MPSLGSLVAKVALDYADFELGADRTSQASLKMGNDIERAVTRALGVYRKSVGDMSAANDDLGASMGRASAGAAALAESEQQAAARIKDMVARSMEAQQAMQQVAAASQSAAAGVDAMGASAGQIRVNVLAQTQAMIDAQRATVLMNDEMQALRTTMAQGNATFATLGDQYNRLDRAMATGKLSMAEYDATLAALGKDEDKRLQALNALTTKYDPLGAATRKLAQDQALLDDAYKAGQVTTAQYQQALAGIKADQAVVELRRLADQEAQLERAFKSGEISSVAYKKALADIGTNRSALTDVASAAETGGKAMEGFGLKTAGARREVVVLAHEALTGNWKNFGGSMMVLAERMDLMEVATSGAALAVAAIAIPLVAAGAAMYKVSEQNAAMNDALVLTGGYAGVTTEQLRGLAAAATAGGATFDTAAESVTALAATGRLTGQEIADLGRTTADAATYTSISVKQMVDDFTRLAEDPVKASVALNDQYHYLTASTYDQIAALEKQGDATGAAQIAVEAFSRAMDERTGEIAKNEGIILAGWRDIKSMINGAVEALGSFGATAGPAEVVARMLANRSARQPIGQWDAQDEADLQKAIAARDAAVNAAREKARQAEQQQQLIDAKHWYATWNDQFATPAEKRVKAINEYLDRTAALNLSPEQQLADEQKINDKDKDKTGRKGGTGLVDRTQLTGEVQAIKDALAEEVSAVESARKVLDAQYKGGAVSITDYYTLDRNLLAQAASDHIDAANQEAALIAQGMNNRNLSAVQRAQLANQERKALADGGKAVEEFFQKVSLSAAQEDEVWDKYGKSQLDAMQKQIESANQQGQSLRDQIDTFGMTKSAIDDLKASRADDTVAALEQGRAIALLQGNLADTKSWDEAIVKAKSLATALHGVADDQATLDNLAQAKKQQDDLVKSWQSTIDGIGTDFHNGFLQMLTDGKNGWSSFTKFLKNTFETTVVDELYKSFAKPFVISVVAQLAGITSGSGVQNSILQNNGMGGNGTVSNLLSNPYGTYNNLSNGYNTVMGWIQGYGGASTALGSSAIAGASSGALSGGGVLLGGLGSGIGGNVAASAGTYASTLGSNAYGFTAGEAGGGLGSTLGSSAGLMYGGAGLLGGLAGGALFGNKGYSSLGGSLGAMGGMAVGASSAVAGTAMGASLGSFAGPIGAVIGMALGALVGSLIGGGETRYGADYTIDSNNNVTKVRGPSGGDPAATEVQSSIKNTYDSITSLAKQLGGSVDGLGQYSATYEISPQKGNSFVSAGFGDLSGYPNRQDLNGVKDSTTVLNDFSLQLQRSVIDSLQKANLDAPYAAVLQGVDASKLSANDITSLLSELNSLKSLFDSIQKMGDDFVNLKNASVDAQSAVLNLAGGVDSFNTSATYFYQHFTSAAQQADDAAKSVTDQLSALGYSGIHTRDQFRDLVKSLDLSTDAGQRSYVALLALAPAFDSVVSSYESAVSSAYSTQSQALTSFKDQVDQFRASLTTGSLSTASPEQQYGDTRQRFEDLYSKAIGGDATAQSNLTSAAQDFLNASKAYNASSGQYQSDLTQVMQSMDYASSSANAQLDQLKAMVTGIVNVNTSVQTVAEAIAQLQGWTSVNGSHAQGLYRVPFDGYIAELHQGERVLTASEARTLDTQRAAVQTVDFARYQSSGNDALLQEIKALRAEVVQLREDRRKADVGHASQRAALVKEQTDRLDEQTTVMRNNARPGKKA</sequence>
<reference evidence="6" key="1">
    <citation type="submission" date="2018-05" db="EMBL/GenBank/DDBJ databases">
        <authorList>
            <person name="Feng T."/>
        </authorList>
    </citation>
    <scope>NUCLEOTIDE SEQUENCE [LARGE SCALE GENOMIC DNA]</scope>
    <source>
        <strain evidence="6">S27</strain>
    </source>
</reference>
<keyword evidence="1" id="KW-0175">Coiled coil</keyword>
<feature type="region of interest" description="Disordered" evidence="2">
    <location>
        <begin position="1671"/>
        <end position="1693"/>
    </location>
</feature>
<feature type="transmembrane region" description="Helical" evidence="3">
    <location>
        <begin position="1104"/>
        <end position="1122"/>
    </location>
</feature>
<feature type="domain" description="Bacteriophage tail tape measure N-terminal" evidence="4">
    <location>
        <begin position="307"/>
        <end position="496"/>
    </location>
</feature>
<dbReference type="InterPro" id="IPR009628">
    <property type="entry name" value="Phage_tape_measure_N"/>
</dbReference>
<gene>
    <name evidence="5" type="ORF">DLM46_16520</name>
</gene>
<organism evidence="5 6">
    <name type="scientific">Paraburkholderia lacunae</name>
    <dbReference type="NCBI Taxonomy" id="2211104"/>
    <lineage>
        <taxon>Bacteria</taxon>
        <taxon>Pseudomonadati</taxon>
        <taxon>Pseudomonadota</taxon>
        <taxon>Betaproteobacteria</taxon>
        <taxon>Burkholderiales</taxon>
        <taxon>Burkholderiaceae</taxon>
        <taxon>Paraburkholderia</taxon>
    </lineage>
</organism>
<keyword evidence="6" id="KW-1185">Reference proteome</keyword>
<feature type="transmembrane region" description="Helical" evidence="3">
    <location>
        <begin position="1160"/>
        <end position="1180"/>
    </location>
</feature>
<evidence type="ECO:0000313" key="6">
    <source>
        <dbReference type="Proteomes" id="UP000254875"/>
    </source>
</evidence>
<evidence type="ECO:0000256" key="2">
    <source>
        <dbReference type="SAM" id="MobiDB-lite"/>
    </source>
</evidence>
<evidence type="ECO:0000313" key="5">
    <source>
        <dbReference type="EMBL" id="RDK01433.1"/>
    </source>
</evidence>
<feature type="coiled-coil region" evidence="1">
    <location>
        <begin position="593"/>
        <end position="620"/>
    </location>
</feature>
<evidence type="ECO:0000256" key="1">
    <source>
        <dbReference type="SAM" id="Coils"/>
    </source>
</evidence>
<accession>A0A370N748</accession>
<keyword evidence="3" id="KW-1133">Transmembrane helix</keyword>
<proteinExistence type="predicted"/>
<evidence type="ECO:0000259" key="4">
    <source>
        <dbReference type="Pfam" id="PF06791"/>
    </source>
</evidence>
<keyword evidence="3" id="KW-0472">Membrane</keyword>
<feature type="compositionally biased region" description="Basic and acidic residues" evidence="2">
    <location>
        <begin position="661"/>
        <end position="674"/>
    </location>
</feature>
<dbReference type="Pfam" id="PF06791">
    <property type="entry name" value="TMP_2"/>
    <property type="match status" value="1"/>
</dbReference>
<name>A0A370N748_9BURK</name>
<protein>
    <submittedName>
        <fullName evidence="5">Phage tail tape measure protein</fullName>
    </submittedName>
</protein>
<evidence type="ECO:0000256" key="3">
    <source>
        <dbReference type="SAM" id="Phobius"/>
    </source>
</evidence>